<dbReference type="InterPro" id="IPR053714">
    <property type="entry name" value="Iso_Racemase_Enz_sf"/>
</dbReference>
<keyword evidence="1" id="KW-0413">Isomerase</keyword>
<dbReference type="Proteomes" id="UP000198807">
    <property type="component" value="Unassembled WGS sequence"/>
</dbReference>
<dbReference type="Gene3D" id="3.40.50.12500">
    <property type="match status" value="1"/>
</dbReference>
<gene>
    <name evidence="1" type="ORF">SAMN04488129_12522</name>
</gene>
<dbReference type="EMBL" id="FOBC01000025">
    <property type="protein sequence ID" value="SEM08703.1"/>
    <property type="molecule type" value="Genomic_DNA"/>
</dbReference>
<evidence type="ECO:0000313" key="2">
    <source>
        <dbReference type="Proteomes" id="UP000198807"/>
    </source>
</evidence>
<dbReference type="Pfam" id="PF17645">
    <property type="entry name" value="Amdase"/>
    <property type="match status" value="1"/>
</dbReference>
<organism evidence="1 2">
    <name type="scientific">Halomonas daqiaonensis</name>
    <dbReference type="NCBI Taxonomy" id="650850"/>
    <lineage>
        <taxon>Bacteria</taxon>
        <taxon>Pseudomonadati</taxon>
        <taxon>Pseudomonadota</taxon>
        <taxon>Gammaproteobacteria</taxon>
        <taxon>Oceanospirillales</taxon>
        <taxon>Halomonadaceae</taxon>
        <taxon>Halomonas</taxon>
    </lineage>
</organism>
<dbReference type="InterPro" id="IPR026286">
    <property type="entry name" value="MaiA/AMDase"/>
</dbReference>
<dbReference type="AlphaFoldDB" id="A0A1H7VHL0"/>
<name>A0A1H7VHL0_9GAMM</name>
<dbReference type="OrthoDB" id="483160at2"/>
<dbReference type="RefSeq" id="WP_089715511.1">
    <property type="nucleotide sequence ID" value="NZ_FOBC01000025.1"/>
</dbReference>
<keyword evidence="2" id="KW-1185">Reference proteome</keyword>
<reference evidence="2" key="1">
    <citation type="submission" date="2016-10" db="EMBL/GenBank/DDBJ databases">
        <authorList>
            <person name="Varghese N."/>
            <person name="Submissions S."/>
        </authorList>
    </citation>
    <scope>NUCLEOTIDE SEQUENCE [LARGE SCALE GENOMIC DNA]</scope>
    <source>
        <strain evidence="2">CGMCC 1.9150</strain>
    </source>
</reference>
<evidence type="ECO:0000313" key="1">
    <source>
        <dbReference type="EMBL" id="SEM08703.1"/>
    </source>
</evidence>
<proteinExistence type="predicted"/>
<dbReference type="PANTHER" id="PTHR40267:SF1">
    <property type="entry name" value="BLR3294 PROTEIN"/>
    <property type="match status" value="1"/>
</dbReference>
<dbReference type="STRING" id="650850.SAMN04488129_12522"/>
<sequence>MAQESCLGILLPDDGPDDYEWYTLGDKVPGLPRIQVGKVPSDGHHALTALLALGEVERLAPVGRTLVEQDGAEVVVWACTSASFIGGLDWAREQSVALAARLGVPVTSTALAFHEALAALGHARVDLLSPYPDEVTLRLVSFLREGGVTVVNDKALDCPYAADSHRADLAAEVLRFCARYPDTSQPLLVPDTAVDSLSLREALSRETGRELLTANQVTLWAGLRQLGAASLPEDLPESLLGPLASV</sequence>
<protein>
    <submittedName>
        <fullName evidence="1">Maleate isomerase</fullName>
    </submittedName>
</protein>
<accession>A0A1H7VHL0</accession>
<dbReference type="GO" id="GO:0016853">
    <property type="term" value="F:isomerase activity"/>
    <property type="evidence" value="ECO:0007669"/>
    <property type="project" value="UniProtKB-KW"/>
</dbReference>
<dbReference type="PANTHER" id="PTHR40267">
    <property type="entry name" value="BLR3294 PROTEIN"/>
    <property type="match status" value="1"/>
</dbReference>